<dbReference type="EMBL" id="JACSPQ010000001">
    <property type="protein sequence ID" value="MBD8000689.1"/>
    <property type="molecule type" value="Genomic_DNA"/>
</dbReference>
<name>A0ABR8V7D2_9BACT</name>
<comment type="caution">
    <text evidence="5">The sequence shown here is derived from an EMBL/GenBank/DDBJ whole genome shotgun (WGS) entry which is preliminary data.</text>
</comment>
<dbReference type="Gene3D" id="1.10.10.60">
    <property type="entry name" value="Homeodomain-like"/>
    <property type="match status" value="1"/>
</dbReference>
<dbReference type="PANTHER" id="PTHR43280:SF28">
    <property type="entry name" value="HTH-TYPE TRANSCRIPTIONAL ACTIVATOR RHAS"/>
    <property type="match status" value="1"/>
</dbReference>
<organism evidence="5 6">
    <name type="scientific">Phocaeicola faecium</name>
    <dbReference type="NCBI Taxonomy" id="2762213"/>
    <lineage>
        <taxon>Bacteria</taxon>
        <taxon>Pseudomonadati</taxon>
        <taxon>Bacteroidota</taxon>
        <taxon>Bacteroidia</taxon>
        <taxon>Bacteroidales</taxon>
        <taxon>Bacteroidaceae</taxon>
        <taxon>Phocaeicola</taxon>
    </lineage>
</organism>
<sequence>MFSDFGIRLRRVTPSRGEAVPVSYSHQDDYYIIGLVEKGTGCGIIDFKECRFSEGDIYLIQPGQVHRFVSSEEVEGWLLFADSSFIGSMEKNIFDNFSLFASSVRIDKRRMDELKQIASILADRIDCIADELMKTTVRRLTEAFTGIVAEVVREIGLQQAKQNRRQVEIVLSFRRLLSEHLAENRYPSYYASLLNISPVYLNEAVKKVTGMNVTLYIKNEVVLQAKRMLVHTDLAVKEISNRLGIDDYAYFSRLFTQATGISPSTFRQRNLK</sequence>
<dbReference type="SUPFAM" id="SSF46689">
    <property type="entry name" value="Homeodomain-like"/>
    <property type="match status" value="1"/>
</dbReference>
<keyword evidence="6" id="KW-1185">Reference proteome</keyword>
<dbReference type="SMART" id="SM00342">
    <property type="entry name" value="HTH_ARAC"/>
    <property type="match status" value="1"/>
</dbReference>
<evidence type="ECO:0000256" key="1">
    <source>
        <dbReference type="ARBA" id="ARBA00023015"/>
    </source>
</evidence>
<dbReference type="InterPro" id="IPR003313">
    <property type="entry name" value="AraC-bd"/>
</dbReference>
<dbReference type="PROSITE" id="PS01124">
    <property type="entry name" value="HTH_ARAC_FAMILY_2"/>
    <property type="match status" value="1"/>
</dbReference>
<dbReference type="InterPro" id="IPR037923">
    <property type="entry name" value="HTH-like"/>
</dbReference>
<dbReference type="SUPFAM" id="SSF51215">
    <property type="entry name" value="Regulatory protein AraC"/>
    <property type="match status" value="1"/>
</dbReference>
<dbReference type="PANTHER" id="PTHR43280">
    <property type="entry name" value="ARAC-FAMILY TRANSCRIPTIONAL REGULATOR"/>
    <property type="match status" value="1"/>
</dbReference>
<proteinExistence type="predicted"/>
<dbReference type="InterPro" id="IPR014710">
    <property type="entry name" value="RmlC-like_jellyroll"/>
</dbReference>
<dbReference type="Proteomes" id="UP000616346">
    <property type="component" value="Unassembled WGS sequence"/>
</dbReference>
<keyword evidence="3" id="KW-0804">Transcription</keyword>
<evidence type="ECO:0000313" key="5">
    <source>
        <dbReference type="EMBL" id="MBD8000689.1"/>
    </source>
</evidence>
<evidence type="ECO:0000256" key="3">
    <source>
        <dbReference type="ARBA" id="ARBA00023163"/>
    </source>
</evidence>
<evidence type="ECO:0000259" key="4">
    <source>
        <dbReference type="PROSITE" id="PS01124"/>
    </source>
</evidence>
<accession>A0ABR8V7D2</accession>
<dbReference type="InterPro" id="IPR018060">
    <property type="entry name" value="HTH_AraC"/>
</dbReference>
<keyword evidence="1" id="KW-0805">Transcription regulation</keyword>
<keyword evidence="2" id="KW-0238">DNA-binding</keyword>
<dbReference type="Gene3D" id="2.60.120.10">
    <property type="entry name" value="Jelly Rolls"/>
    <property type="match status" value="1"/>
</dbReference>
<reference evidence="5 6" key="1">
    <citation type="submission" date="2020-08" db="EMBL/GenBank/DDBJ databases">
        <title>A Genomic Blueprint of the Chicken Gut Microbiome.</title>
        <authorList>
            <person name="Gilroy R."/>
            <person name="Ravi A."/>
            <person name="Getino M."/>
            <person name="Pursley I."/>
            <person name="Horton D.L."/>
            <person name="Alikhan N.-F."/>
            <person name="Baker D."/>
            <person name="Gharbi K."/>
            <person name="Hall N."/>
            <person name="Watson M."/>
            <person name="Adriaenssens E.M."/>
            <person name="Foster-Nyarko E."/>
            <person name="Jarju S."/>
            <person name="Secka A."/>
            <person name="Antonio M."/>
            <person name="Oren A."/>
            <person name="Chaudhuri R."/>
            <person name="La Ragione R.M."/>
            <person name="Hildebrand F."/>
            <person name="Pallen M.J."/>
        </authorList>
    </citation>
    <scope>NUCLEOTIDE SEQUENCE [LARGE SCALE GENOMIC DNA]</scope>
    <source>
        <strain evidence="5 6">Sa1YUN3</strain>
    </source>
</reference>
<dbReference type="InterPro" id="IPR009057">
    <property type="entry name" value="Homeodomain-like_sf"/>
</dbReference>
<dbReference type="Pfam" id="PF12833">
    <property type="entry name" value="HTH_18"/>
    <property type="match status" value="1"/>
</dbReference>
<feature type="domain" description="HTH araC/xylS-type" evidence="4">
    <location>
        <begin position="171"/>
        <end position="269"/>
    </location>
</feature>
<protein>
    <submittedName>
        <fullName evidence="5">Helix-turn-helix domain-containing protein</fullName>
    </submittedName>
</protein>
<dbReference type="Pfam" id="PF02311">
    <property type="entry name" value="AraC_binding"/>
    <property type="match status" value="1"/>
</dbReference>
<evidence type="ECO:0000313" key="6">
    <source>
        <dbReference type="Proteomes" id="UP000616346"/>
    </source>
</evidence>
<gene>
    <name evidence="5" type="ORF">H9626_00385</name>
</gene>
<evidence type="ECO:0000256" key="2">
    <source>
        <dbReference type="ARBA" id="ARBA00023125"/>
    </source>
</evidence>